<dbReference type="Proteomes" id="UP000017842">
    <property type="component" value="Unassembled WGS sequence"/>
</dbReference>
<evidence type="ECO:0000313" key="4">
    <source>
        <dbReference type="Proteomes" id="UP000017842"/>
    </source>
</evidence>
<dbReference type="RefSeq" id="WP_023494916.1">
    <property type="nucleotide sequence ID" value="NZ_AYLO01000073.1"/>
</dbReference>
<name>V5DXK2_9GAMM</name>
<keyword evidence="1" id="KW-1133">Transmembrane helix</keyword>
<feature type="transmembrane region" description="Helical" evidence="1">
    <location>
        <begin position="1313"/>
        <end position="1334"/>
    </location>
</feature>
<feature type="transmembrane region" description="Helical" evidence="1">
    <location>
        <begin position="468"/>
        <end position="485"/>
    </location>
</feature>
<evidence type="ECO:0000256" key="1">
    <source>
        <dbReference type="SAM" id="Phobius"/>
    </source>
</evidence>
<dbReference type="eggNOG" id="ENOG502Z83T">
    <property type="taxonomic scope" value="Bacteria"/>
</dbReference>
<feature type="transmembrane region" description="Helical" evidence="1">
    <location>
        <begin position="1245"/>
        <end position="1268"/>
    </location>
</feature>
<dbReference type="EMBL" id="AYLO01000073">
    <property type="protein sequence ID" value="ESS72041.1"/>
    <property type="molecule type" value="Genomic_DNA"/>
</dbReference>
<keyword evidence="1" id="KW-0472">Membrane</keyword>
<accession>V5DXK2</accession>
<gene>
    <name evidence="3" type="ORF">MGMO_76c00010</name>
</gene>
<evidence type="ECO:0000313" key="3">
    <source>
        <dbReference type="EMBL" id="ESS72041.1"/>
    </source>
</evidence>
<dbReference type="PATRIC" id="fig|1116472.3.peg.2175"/>
<keyword evidence="4" id="KW-1185">Reference proteome</keyword>
<feature type="chain" id="PRO_5004732105" evidence="2">
    <location>
        <begin position="20"/>
        <end position="1364"/>
    </location>
</feature>
<feature type="transmembrane region" description="Helical" evidence="1">
    <location>
        <begin position="1174"/>
        <end position="1195"/>
    </location>
</feature>
<comment type="caution">
    <text evidence="3">The sequence shown here is derived from an EMBL/GenBank/DDBJ whole genome shotgun (WGS) entry which is preliminary data.</text>
</comment>
<proteinExistence type="predicted"/>
<dbReference type="OrthoDB" id="220327at2"/>
<feature type="transmembrane region" description="Helical" evidence="1">
    <location>
        <begin position="1207"/>
        <end position="1233"/>
    </location>
</feature>
<feature type="signal peptide" evidence="2">
    <location>
        <begin position="1"/>
        <end position="19"/>
    </location>
</feature>
<sequence length="1364" mass="151141">MGRTILFFLTGLFAVIAHAKPLPPDQVPEPLKPWVNWVLQDQPELGCPFIFNSYEQKRCSWPSQLDLDFTATKGAFAISWDVFKESWVTLPGDPKHWPQNVTANDKAATVLDRNGVPSIKLAAGVYHIKGDFFWDTIPESLGIPAESGLIGLRINGATIAMPSIRGGQLWLTENDIGQKKPENVQNSLDIQVFRKIADDVPMQVTTRLVLEVSGEQREIRLARPILNEFIPLSLQSPLPARIEADGQLLIQVRPGRWQLDIEARSAKETHVIALAASNPDWPDSEIWVFDARPDSRVVEVDKLVPIDASQTNAPEEWRHLPTYKINQGESMGLKVIRRGDPEPEPNQLSINRKLWLDFDGTGYTINDTINGKMTKGWRLDVLPEMQLGKVSLDGKSQLITLTGSGKQGVEVRKGTIALDADSRSVGNIRSISAVGWAQNFNQVNAELNLPPGWRLLAASGVDNVPNTWIARWTLLDLFLVLIAALATSRLFGRLWGAFALLTLVLIWHEAGSPQYVWLNILAATALLKVLPQGRFLTAITWYRNACWLALVLIVIPFMVNQVRMGLYPQLEYPWQQAVFPTTAPSPAPPIAMNQATSAMDAVAPASEPMQEQEMAKAIMPERKGKYGSGGFAGSSYELNTDFSRYDPDAKVQTGPGLPQWQWHQVHLSWNGSVDSGQELRLWYLSPTLVMLLNFIRVALVAVFAMLMFGLAGKLSFKFKTATPVLLWLLVLPLVAMPTQKAYADIPTKDVLDELKNRLLEAPDCLPNCAQIPQMKVAVNENAVEITLQIHAQQAVNLPLPATYEQWFPNQATVDGKSATGLYRNGNGLWLYLSAGEHQVVLRGAAPLLATFTLPLPLRPNRVTVETAQGGWQASGLQDNGQVDNQLQFNRTSKAADNAQSTNLAPGLLPPFVRVERTLQLGLDWRVITQVIRLSPADSAVVLEVPLLAGELVTTPGIHVKNAKVEVNMPAQQSVMQWESTLEKSEKITFSATQTSQWVEVWKADVSPIWHIEASGITVIHNNNEGLWLPEWHPWPGETLALQITRPKTLEGQTLTIDSSQLAIKPGKRSLDADLTMSIRSSQGTQHTLTLPELAELQSVAINGQTLPLRQEGRKLTLPINPGKQDVVLSWQEQSEISSITQTPRLDLGQPSVNTRLNMGLGQDRWVLFVWGPKLGPAVLFWGVLMVIGILAIGLGKVPLTPLKGWHWFLLLLGLSQVPMESACLVVAWLMVLGWRGRLLDTHIKYFNLFQVIIGLFTLSSLAILVFAVEQGLLGGSPDMQITGNQSSAFDLNWYQDRSPSTLPQATAVSVPLIAYRLLMLLWSFWLAASLLNWLKWGWNCYAANGLWNKKVEPEKAKPLGDGNT</sequence>
<feature type="transmembrane region" description="Helical" evidence="1">
    <location>
        <begin position="490"/>
        <end position="508"/>
    </location>
</feature>
<dbReference type="STRING" id="1116472.MGMO_76c00010"/>
<feature type="transmembrane region" description="Helical" evidence="1">
    <location>
        <begin position="688"/>
        <end position="710"/>
    </location>
</feature>
<organism evidence="3 4">
    <name type="scientific">Methyloglobulus morosus KoM1</name>
    <dbReference type="NCBI Taxonomy" id="1116472"/>
    <lineage>
        <taxon>Bacteria</taxon>
        <taxon>Pseudomonadati</taxon>
        <taxon>Pseudomonadota</taxon>
        <taxon>Gammaproteobacteria</taxon>
        <taxon>Methylococcales</taxon>
        <taxon>Methylococcaceae</taxon>
        <taxon>Methyloglobulus</taxon>
    </lineage>
</organism>
<keyword evidence="2" id="KW-0732">Signal</keyword>
<protein>
    <submittedName>
        <fullName evidence="3">Uncharacterized protein</fullName>
    </submittedName>
</protein>
<reference evidence="3 4" key="1">
    <citation type="journal article" date="2013" name="Genome Announc.">
        <title>Draft Genome Sequence of the Methanotrophic Gammaproteobacterium Methyloglobulus morosus DSM 22980 Strain KoM1.</title>
        <authorList>
            <person name="Poehlein A."/>
            <person name="Deutzmann J.S."/>
            <person name="Daniel R."/>
            <person name="Simeonova D.D."/>
        </authorList>
    </citation>
    <scope>NUCLEOTIDE SEQUENCE [LARGE SCALE GENOMIC DNA]</scope>
    <source>
        <strain evidence="3 4">KoM1</strain>
    </source>
</reference>
<feature type="transmembrane region" description="Helical" evidence="1">
    <location>
        <begin position="542"/>
        <end position="559"/>
    </location>
</feature>
<keyword evidence="1" id="KW-0812">Transmembrane</keyword>
<evidence type="ECO:0000256" key="2">
    <source>
        <dbReference type="SAM" id="SignalP"/>
    </source>
</evidence>